<proteinExistence type="predicted"/>
<comment type="caution">
    <text evidence="3">The sequence shown here is derived from an EMBL/GenBank/DDBJ whole genome shotgun (WGS) entry which is preliminary data.</text>
</comment>
<reference evidence="3 4" key="1">
    <citation type="submission" date="2015-12" db="EMBL/GenBank/DDBJ databases">
        <title>Dictyostelia acquired genes for synthesis and detection of signals that induce cell-type specialization by lateral gene transfer from prokaryotes.</title>
        <authorList>
            <person name="Gloeckner G."/>
            <person name="Schaap P."/>
        </authorList>
    </citation>
    <scope>NUCLEOTIDE SEQUENCE [LARGE SCALE GENOMIC DNA]</scope>
    <source>
        <strain evidence="3 4">TK</strain>
    </source>
</reference>
<dbReference type="FunCoup" id="A0A151ZKB2">
    <property type="interactions" value="74"/>
</dbReference>
<dbReference type="InParanoid" id="A0A151ZKB2"/>
<keyword evidence="4" id="KW-1185">Reference proteome</keyword>
<protein>
    <submittedName>
        <fullName evidence="3">Lysozyme</fullName>
    </submittedName>
</protein>
<evidence type="ECO:0000313" key="4">
    <source>
        <dbReference type="Proteomes" id="UP000076078"/>
    </source>
</evidence>
<dbReference type="EMBL" id="LODT01000022">
    <property type="protein sequence ID" value="KYQ94413.1"/>
    <property type="molecule type" value="Genomic_DNA"/>
</dbReference>
<evidence type="ECO:0000256" key="2">
    <source>
        <dbReference type="SAM" id="SignalP"/>
    </source>
</evidence>
<keyword evidence="2" id="KW-0732">Signal</keyword>
<feature type="signal peptide" evidence="2">
    <location>
        <begin position="1"/>
        <end position="22"/>
    </location>
</feature>
<evidence type="ECO:0000313" key="3">
    <source>
        <dbReference type="EMBL" id="KYQ94413.1"/>
    </source>
</evidence>
<gene>
    <name evidence="3" type="ORF">DLAC_04711</name>
</gene>
<name>A0A151ZKB2_TIELA</name>
<dbReference type="Pfam" id="PF11912">
    <property type="entry name" value="CfaA_B_C"/>
    <property type="match status" value="1"/>
</dbReference>
<evidence type="ECO:0000256" key="1">
    <source>
        <dbReference type="SAM" id="MobiDB-lite"/>
    </source>
</evidence>
<sequence>MQYSNNVVLAVFVMVCIQSILGDYVNFYTYQYGGKRCGGEISNIYSIQEGECSPEFFSKFYCDYEKNVISQMAYHDKNCLHYMNNQTNTIMNQCYEKDTTLNCTSKIVIPPETTSVVTFGDCETNVEPVLAVTRILNTCFTDEAGYVGDWQYETCNETYLTQKNFYDSVSSAFSGTASGTGGSGFYNRMSTSSGNSGTVSASGSIGSSGTGANSASSSGNSGNSGTGSNSGNSGNSASSGTDSSNSQSPWIPECIDKYYKNTTYTRLSKSTSCASNQSILICS</sequence>
<feature type="chain" id="PRO_5007593473" evidence="2">
    <location>
        <begin position="23"/>
        <end position="283"/>
    </location>
</feature>
<dbReference type="InterPro" id="IPR021837">
    <property type="entry name" value="CfaA/B/C"/>
</dbReference>
<dbReference type="AlphaFoldDB" id="A0A151ZKB2"/>
<dbReference type="Proteomes" id="UP000076078">
    <property type="component" value="Unassembled WGS sequence"/>
</dbReference>
<feature type="region of interest" description="Disordered" evidence="1">
    <location>
        <begin position="197"/>
        <end position="248"/>
    </location>
</feature>
<accession>A0A151ZKB2</accession>
<organism evidence="3 4">
    <name type="scientific">Tieghemostelium lacteum</name>
    <name type="common">Slime mold</name>
    <name type="synonym">Dictyostelium lacteum</name>
    <dbReference type="NCBI Taxonomy" id="361077"/>
    <lineage>
        <taxon>Eukaryota</taxon>
        <taxon>Amoebozoa</taxon>
        <taxon>Evosea</taxon>
        <taxon>Eumycetozoa</taxon>
        <taxon>Dictyostelia</taxon>
        <taxon>Dictyosteliales</taxon>
        <taxon>Raperosteliaceae</taxon>
        <taxon>Tieghemostelium</taxon>
    </lineage>
</organism>